<proteinExistence type="predicted"/>
<dbReference type="Ensembl" id="ENSPSIT00000014110.1">
    <property type="protein sequence ID" value="ENSPSIP00000014045.1"/>
    <property type="gene ID" value="ENSPSIG00000012599.1"/>
</dbReference>
<dbReference type="HOGENOM" id="CLU_013137_6_1_1"/>
<reference evidence="8" key="3">
    <citation type="submission" date="2025-08" db="UniProtKB">
        <authorList>
            <consortium name="Ensembl"/>
        </authorList>
    </citation>
    <scope>IDENTIFICATION</scope>
</reference>
<evidence type="ECO:0000259" key="7">
    <source>
        <dbReference type="PROSITE" id="PS50119"/>
    </source>
</evidence>
<dbReference type="Gene3D" id="3.30.160.60">
    <property type="entry name" value="Classic Zinc Finger"/>
    <property type="match status" value="1"/>
</dbReference>
<dbReference type="SMART" id="SM00184">
    <property type="entry name" value="RING"/>
    <property type="match status" value="1"/>
</dbReference>
<keyword evidence="5" id="KW-0175">Coiled coil</keyword>
<organism evidence="8 9">
    <name type="scientific">Pelodiscus sinensis</name>
    <name type="common">Chinese softshell turtle</name>
    <name type="synonym">Trionyx sinensis</name>
    <dbReference type="NCBI Taxonomy" id="13735"/>
    <lineage>
        <taxon>Eukaryota</taxon>
        <taxon>Metazoa</taxon>
        <taxon>Chordata</taxon>
        <taxon>Craniata</taxon>
        <taxon>Vertebrata</taxon>
        <taxon>Euteleostomi</taxon>
        <taxon>Archelosauria</taxon>
        <taxon>Testudinata</taxon>
        <taxon>Testudines</taxon>
        <taxon>Cryptodira</taxon>
        <taxon>Trionychia</taxon>
        <taxon>Trionychidae</taxon>
        <taxon>Pelodiscus</taxon>
    </lineage>
</organism>
<dbReference type="Pfam" id="PF00643">
    <property type="entry name" value="zf-B_box"/>
    <property type="match status" value="1"/>
</dbReference>
<dbReference type="Pfam" id="PF15227">
    <property type="entry name" value="zf-C3HC4_4"/>
    <property type="match status" value="1"/>
</dbReference>
<dbReference type="OMA" id="CTSEAHS"/>
<feature type="domain" description="B box-type" evidence="7">
    <location>
        <begin position="93"/>
        <end position="134"/>
    </location>
</feature>
<reference evidence="9" key="1">
    <citation type="submission" date="2011-10" db="EMBL/GenBank/DDBJ databases">
        <authorList>
            <consortium name="Soft-shell Turtle Genome Consortium"/>
        </authorList>
    </citation>
    <scope>NUCLEOTIDE SEQUENCE [LARGE SCALE GENOMIC DNA]</scope>
    <source>
        <strain evidence="9">Daiwa-1</strain>
    </source>
</reference>
<evidence type="ECO:0000313" key="9">
    <source>
        <dbReference type="Proteomes" id="UP000007267"/>
    </source>
</evidence>
<dbReference type="Gene3D" id="3.30.40.10">
    <property type="entry name" value="Zinc/RING finger domain, C3HC4 (zinc finger)"/>
    <property type="match status" value="1"/>
</dbReference>
<evidence type="ECO:0000256" key="3">
    <source>
        <dbReference type="ARBA" id="ARBA00022833"/>
    </source>
</evidence>
<keyword evidence="9" id="KW-1185">Reference proteome</keyword>
<protein>
    <submittedName>
        <fullName evidence="8">Uncharacterized protein</fullName>
    </submittedName>
</protein>
<dbReference type="SMART" id="SM00336">
    <property type="entry name" value="BBOX"/>
    <property type="match status" value="1"/>
</dbReference>
<dbReference type="InterPro" id="IPR013083">
    <property type="entry name" value="Znf_RING/FYVE/PHD"/>
</dbReference>
<dbReference type="InterPro" id="IPR001841">
    <property type="entry name" value="Znf_RING"/>
</dbReference>
<keyword evidence="1" id="KW-0479">Metal-binding</keyword>
<dbReference type="GeneTree" id="ENSGT01030000234669"/>
<dbReference type="PROSITE" id="PS50089">
    <property type="entry name" value="ZF_RING_2"/>
    <property type="match status" value="1"/>
</dbReference>
<name>K7G185_PELSI</name>
<dbReference type="EMBL" id="AGCU01003561">
    <property type="status" value="NOT_ANNOTATED_CDS"/>
    <property type="molecule type" value="Genomic_DNA"/>
</dbReference>
<reference evidence="8" key="4">
    <citation type="submission" date="2025-09" db="UniProtKB">
        <authorList>
            <consortium name="Ensembl"/>
        </authorList>
    </citation>
    <scope>IDENTIFICATION</scope>
</reference>
<evidence type="ECO:0000313" key="8">
    <source>
        <dbReference type="Ensembl" id="ENSPSIP00000014045.1"/>
    </source>
</evidence>
<dbReference type="GO" id="GO:0008270">
    <property type="term" value="F:zinc ion binding"/>
    <property type="evidence" value="ECO:0007669"/>
    <property type="project" value="UniProtKB-KW"/>
</dbReference>
<feature type="coiled-coil region" evidence="5">
    <location>
        <begin position="192"/>
        <end position="241"/>
    </location>
</feature>
<dbReference type="eggNOG" id="KOG2177">
    <property type="taxonomic scope" value="Eukaryota"/>
</dbReference>
<evidence type="ECO:0000256" key="1">
    <source>
        <dbReference type="ARBA" id="ARBA00022723"/>
    </source>
</evidence>
<dbReference type="InterPro" id="IPR000315">
    <property type="entry name" value="Znf_B-box"/>
</dbReference>
<accession>K7G185</accession>
<dbReference type="SUPFAM" id="SSF57845">
    <property type="entry name" value="B-box zinc-binding domain"/>
    <property type="match status" value="1"/>
</dbReference>
<reference evidence="9" key="2">
    <citation type="journal article" date="2013" name="Nat. Genet.">
        <title>The draft genomes of soft-shell turtle and green sea turtle yield insights into the development and evolution of the turtle-specific body plan.</title>
        <authorList>
            <person name="Wang Z."/>
            <person name="Pascual-Anaya J."/>
            <person name="Zadissa A."/>
            <person name="Li W."/>
            <person name="Niimura Y."/>
            <person name="Huang Z."/>
            <person name="Li C."/>
            <person name="White S."/>
            <person name="Xiong Z."/>
            <person name="Fang D."/>
            <person name="Wang B."/>
            <person name="Ming Y."/>
            <person name="Chen Y."/>
            <person name="Zheng Y."/>
            <person name="Kuraku S."/>
            <person name="Pignatelli M."/>
            <person name="Herrero J."/>
            <person name="Beal K."/>
            <person name="Nozawa M."/>
            <person name="Li Q."/>
            <person name="Wang J."/>
            <person name="Zhang H."/>
            <person name="Yu L."/>
            <person name="Shigenobu S."/>
            <person name="Wang J."/>
            <person name="Liu J."/>
            <person name="Flicek P."/>
            <person name="Searle S."/>
            <person name="Wang J."/>
            <person name="Kuratani S."/>
            <person name="Yin Y."/>
            <person name="Aken B."/>
            <person name="Zhang G."/>
            <person name="Irie N."/>
        </authorList>
    </citation>
    <scope>NUCLEOTIDE SEQUENCE [LARGE SCALE GENOMIC DNA]</scope>
    <source>
        <strain evidence="9">Daiwa-1</strain>
    </source>
</reference>
<keyword evidence="3" id="KW-0862">Zinc</keyword>
<dbReference type="AlphaFoldDB" id="K7G185"/>
<evidence type="ECO:0000259" key="6">
    <source>
        <dbReference type="PROSITE" id="PS50089"/>
    </source>
</evidence>
<feature type="domain" description="RING-type" evidence="6">
    <location>
        <begin position="16"/>
        <end position="61"/>
    </location>
</feature>
<dbReference type="InterPro" id="IPR050143">
    <property type="entry name" value="TRIM/RBCC"/>
</dbReference>
<sequence>RATETPEREAEDEASCPICLGYFTDPVAIDCGHSCCKVCITTYCDTWEQGNHGPLCCPICRAEIGKVNFRRNWQLADLVEHVKQLRLKPGREEKENLCARHREKLSLFCEDDGEFLCVECDKSPEHKAHTVVLIKEAAQKYKGQICVHLNNMDKKKEGILKMKCNEEKQSQEQQQETQTVKEKIMSEFGKLEKILQEERQPLLAQLEELNRDIAKRGKENVTKLLEEISFFSDRIRELREKRRQPPSEFLQVRQIVSK</sequence>
<evidence type="ECO:0000256" key="4">
    <source>
        <dbReference type="PROSITE-ProRule" id="PRU00024"/>
    </source>
</evidence>
<dbReference type="SUPFAM" id="SSF57850">
    <property type="entry name" value="RING/U-box"/>
    <property type="match status" value="1"/>
</dbReference>
<evidence type="ECO:0000256" key="2">
    <source>
        <dbReference type="ARBA" id="ARBA00022771"/>
    </source>
</evidence>
<dbReference type="PROSITE" id="PS50119">
    <property type="entry name" value="ZF_BBOX"/>
    <property type="match status" value="1"/>
</dbReference>
<keyword evidence="2 4" id="KW-0863">Zinc-finger</keyword>
<evidence type="ECO:0000256" key="5">
    <source>
        <dbReference type="SAM" id="Coils"/>
    </source>
</evidence>
<dbReference type="PANTHER" id="PTHR24103">
    <property type="entry name" value="E3 UBIQUITIN-PROTEIN LIGASE TRIM"/>
    <property type="match status" value="1"/>
</dbReference>
<dbReference type="Proteomes" id="UP000007267">
    <property type="component" value="Unassembled WGS sequence"/>
</dbReference>